<sequence>MSNNGVGIGPVTSKGDSVSKRRRGPYRKWTAQITQDVSRLECEQQEIRTPSKKKTSLADPVLSCSIESPDDNFASGNIHSMDDVGEVTEERDVQPDNFQDYSPQKDEDLDDLINELHANAKENHFGELAEDTYDPITVLGNDIMQIAEDEVEECSSHSDKEVDPPLYPGSKRRLGTIVLLLTCFMIRFKLSQETFITFLFYCN</sequence>
<gene>
    <name evidence="2" type="ORF">BSL78_18313</name>
</gene>
<keyword evidence="3" id="KW-1185">Reference proteome</keyword>
<protein>
    <submittedName>
        <fullName evidence="2">Uncharacterized protein</fullName>
    </submittedName>
</protein>
<comment type="caution">
    <text evidence="2">The sequence shown here is derived from an EMBL/GenBank/DDBJ whole genome shotgun (WGS) entry which is preliminary data.</text>
</comment>
<dbReference type="Proteomes" id="UP000230750">
    <property type="component" value="Unassembled WGS sequence"/>
</dbReference>
<dbReference type="AlphaFoldDB" id="A0A2G8KA03"/>
<reference evidence="2 3" key="1">
    <citation type="journal article" date="2017" name="PLoS Biol.">
        <title>The sea cucumber genome provides insights into morphological evolution and visceral regeneration.</title>
        <authorList>
            <person name="Zhang X."/>
            <person name="Sun L."/>
            <person name="Yuan J."/>
            <person name="Sun Y."/>
            <person name="Gao Y."/>
            <person name="Zhang L."/>
            <person name="Li S."/>
            <person name="Dai H."/>
            <person name="Hamel J.F."/>
            <person name="Liu C."/>
            <person name="Yu Y."/>
            <person name="Liu S."/>
            <person name="Lin W."/>
            <person name="Guo K."/>
            <person name="Jin S."/>
            <person name="Xu P."/>
            <person name="Storey K.B."/>
            <person name="Huan P."/>
            <person name="Zhang T."/>
            <person name="Zhou Y."/>
            <person name="Zhang J."/>
            <person name="Lin C."/>
            <person name="Li X."/>
            <person name="Xing L."/>
            <person name="Huo D."/>
            <person name="Sun M."/>
            <person name="Wang L."/>
            <person name="Mercier A."/>
            <person name="Li F."/>
            <person name="Yang H."/>
            <person name="Xiang J."/>
        </authorList>
    </citation>
    <scope>NUCLEOTIDE SEQUENCE [LARGE SCALE GENOMIC DNA]</scope>
    <source>
        <strain evidence="2">Shaxun</strain>
        <tissue evidence="2">Muscle</tissue>
    </source>
</reference>
<evidence type="ECO:0000256" key="1">
    <source>
        <dbReference type="SAM" id="MobiDB-lite"/>
    </source>
</evidence>
<proteinExistence type="predicted"/>
<evidence type="ECO:0000313" key="3">
    <source>
        <dbReference type="Proteomes" id="UP000230750"/>
    </source>
</evidence>
<evidence type="ECO:0000313" key="2">
    <source>
        <dbReference type="EMBL" id="PIK44834.1"/>
    </source>
</evidence>
<organism evidence="2 3">
    <name type="scientific">Stichopus japonicus</name>
    <name type="common">Sea cucumber</name>
    <dbReference type="NCBI Taxonomy" id="307972"/>
    <lineage>
        <taxon>Eukaryota</taxon>
        <taxon>Metazoa</taxon>
        <taxon>Echinodermata</taxon>
        <taxon>Eleutherozoa</taxon>
        <taxon>Echinozoa</taxon>
        <taxon>Holothuroidea</taxon>
        <taxon>Aspidochirotacea</taxon>
        <taxon>Aspidochirotida</taxon>
        <taxon>Stichopodidae</taxon>
        <taxon>Apostichopus</taxon>
    </lineage>
</organism>
<dbReference type="EMBL" id="MRZV01000750">
    <property type="protein sequence ID" value="PIK44834.1"/>
    <property type="molecule type" value="Genomic_DNA"/>
</dbReference>
<accession>A0A2G8KA03</accession>
<feature type="region of interest" description="Disordered" evidence="1">
    <location>
        <begin position="1"/>
        <end position="27"/>
    </location>
</feature>
<name>A0A2G8KA03_STIJA</name>
<dbReference type="STRING" id="307972.A0A2G8KA03"/>